<comment type="catalytic activity">
    <reaction evidence="19 20">
        <text>GTP + 4 H2O = 2,5-diamino-6-hydroxy-4-(5-phosphoribosylamino)-pyrimidine + formate + 2 phosphate + 3 H(+)</text>
        <dbReference type="Rhea" id="RHEA:23704"/>
        <dbReference type="ChEBI" id="CHEBI:15377"/>
        <dbReference type="ChEBI" id="CHEBI:15378"/>
        <dbReference type="ChEBI" id="CHEBI:15740"/>
        <dbReference type="ChEBI" id="CHEBI:37565"/>
        <dbReference type="ChEBI" id="CHEBI:43474"/>
        <dbReference type="ChEBI" id="CHEBI:58614"/>
        <dbReference type="EC" id="3.5.4.25"/>
    </reaction>
</comment>
<dbReference type="NCBIfam" id="NF001591">
    <property type="entry name" value="PRK00393.1"/>
    <property type="match status" value="1"/>
</dbReference>
<feature type="binding site" evidence="20">
    <location>
        <position position="34"/>
    </location>
    <ligand>
        <name>D-ribulose 5-phosphate</name>
        <dbReference type="ChEBI" id="CHEBI:58121"/>
    </ligand>
</feature>
<dbReference type="SUPFAM" id="SSF142695">
    <property type="entry name" value="RibA-like"/>
    <property type="match status" value="1"/>
</dbReference>
<comment type="similarity">
    <text evidence="6 20">In the N-terminal section; belongs to the DHBP synthase family.</text>
</comment>
<accession>A0A7V1PWG3</accession>
<feature type="binding site" evidence="20">
    <location>
        <position position="30"/>
    </location>
    <ligand>
        <name>Mg(2+)</name>
        <dbReference type="ChEBI" id="CHEBI:18420"/>
        <label>1</label>
    </ligand>
</feature>
<evidence type="ECO:0000256" key="17">
    <source>
        <dbReference type="ARBA" id="ARBA00023268"/>
    </source>
</evidence>
<feature type="region of interest" description="DHBP synthase" evidence="20">
    <location>
        <begin position="1"/>
        <end position="205"/>
    </location>
</feature>
<feature type="binding site" evidence="20">
    <location>
        <position position="147"/>
    </location>
    <ligand>
        <name>Mg(2+)</name>
        <dbReference type="ChEBI" id="CHEBI:18420"/>
        <label>2</label>
    </ligand>
</feature>
<dbReference type="HAMAP" id="MF_00179">
    <property type="entry name" value="RibA"/>
    <property type="match status" value="1"/>
</dbReference>
<evidence type="ECO:0000256" key="15">
    <source>
        <dbReference type="ARBA" id="ARBA00023211"/>
    </source>
</evidence>
<comment type="pathway">
    <text evidence="4 20">Cofactor biosynthesis; riboflavin biosynthesis; 5-amino-6-(D-ribitylamino)uracil from GTP: step 1/4.</text>
</comment>
<feature type="binding site" evidence="20">
    <location>
        <position position="361"/>
    </location>
    <ligand>
        <name>GTP</name>
        <dbReference type="ChEBI" id="CHEBI:37565"/>
    </ligand>
</feature>
<evidence type="ECO:0000256" key="9">
    <source>
        <dbReference type="ARBA" id="ARBA00022723"/>
    </source>
</evidence>
<feature type="site" description="Essential for DHBP synthase activity" evidence="20">
    <location>
        <position position="168"/>
    </location>
</feature>
<keyword evidence="14 20" id="KW-0342">GTP-binding</keyword>
<dbReference type="Pfam" id="PF00926">
    <property type="entry name" value="DHBP_synthase"/>
    <property type="match status" value="1"/>
</dbReference>
<evidence type="ECO:0000256" key="7">
    <source>
        <dbReference type="ARBA" id="ARBA00008976"/>
    </source>
</evidence>
<keyword evidence="11 20" id="KW-0378">Hydrolase</keyword>
<proteinExistence type="inferred from homology"/>
<dbReference type="GO" id="GO:0009231">
    <property type="term" value="P:riboflavin biosynthetic process"/>
    <property type="evidence" value="ECO:0007669"/>
    <property type="project" value="UniProtKB-UniRule"/>
</dbReference>
<feature type="active site" description="Nucleophile; for GTP cyclohydrolase activity" evidence="20">
    <location>
        <position position="335"/>
    </location>
</feature>
<dbReference type="NCBIfam" id="NF006803">
    <property type="entry name" value="PRK09311.1"/>
    <property type="match status" value="1"/>
</dbReference>
<evidence type="ECO:0000256" key="10">
    <source>
        <dbReference type="ARBA" id="ARBA00022741"/>
    </source>
</evidence>
<dbReference type="InterPro" id="IPR032677">
    <property type="entry name" value="GTP_cyclohydro_II"/>
</dbReference>
<dbReference type="SUPFAM" id="SSF55821">
    <property type="entry name" value="YrdC/RibB"/>
    <property type="match status" value="1"/>
</dbReference>
<feature type="binding site" evidence="20">
    <location>
        <position position="277"/>
    </location>
    <ligand>
        <name>GTP</name>
        <dbReference type="ChEBI" id="CHEBI:37565"/>
    </ligand>
</feature>
<comment type="function">
    <text evidence="3 20">Catalyzes the conversion of D-ribulose 5-phosphate to formate and 3,4-dihydroxy-2-butanone 4-phosphate.</text>
</comment>
<keyword evidence="16 20" id="KW-0456">Lyase</keyword>
<keyword evidence="9 20" id="KW-0479">Metal-binding</keyword>
<evidence type="ECO:0000256" key="12">
    <source>
        <dbReference type="ARBA" id="ARBA00022833"/>
    </source>
</evidence>
<keyword evidence="13 20" id="KW-0460">Magnesium</keyword>
<dbReference type="PANTHER" id="PTHR21327:SF18">
    <property type="entry name" value="3,4-DIHYDROXY-2-BUTANONE 4-PHOSPHATE SYNTHASE"/>
    <property type="match status" value="1"/>
</dbReference>
<dbReference type="HAMAP" id="MF_01283">
    <property type="entry name" value="RibBA"/>
    <property type="match status" value="1"/>
</dbReference>
<feature type="binding site" evidence="20">
    <location>
        <begin position="29"/>
        <end position="30"/>
    </location>
    <ligand>
        <name>D-ribulose 5-phosphate</name>
        <dbReference type="ChEBI" id="CHEBI:58121"/>
    </ligand>
</feature>
<keyword evidence="12 20" id="KW-0862">Zinc</keyword>
<dbReference type="FunFam" id="3.40.50.10990:FF:000001">
    <property type="entry name" value="Riboflavin biosynthesis protein RibBA"/>
    <property type="match status" value="1"/>
</dbReference>
<dbReference type="GO" id="GO:0000287">
    <property type="term" value="F:magnesium ion binding"/>
    <property type="evidence" value="ECO:0007669"/>
    <property type="project" value="UniProtKB-UniRule"/>
</dbReference>
<keyword evidence="15 20" id="KW-0464">Manganese</keyword>
<dbReference type="GO" id="GO:0008686">
    <property type="term" value="F:3,4-dihydroxy-2-butanone-4-phosphate synthase activity"/>
    <property type="evidence" value="ECO:0007669"/>
    <property type="project" value="UniProtKB-UniRule"/>
</dbReference>
<feature type="binding site" evidence="20">
    <location>
        <begin position="256"/>
        <end position="260"/>
    </location>
    <ligand>
        <name>GTP</name>
        <dbReference type="ChEBI" id="CHEBI:37565"/>
    </ligand>
</feature>
<dbReference type="EC" id="3.5.4.25" evidence="20"/>
<dbReference type="GO" id="GO:0003935">
    <property type="term" value="F:GTP cyclohydrolase II activity"/>
    <property type="evidence" value="ECO:0007669"/>
    <property type="project" value="UniProtKB-UniRule"/>
</dbReference>
<keyword evidence="17 20" id="KW-0511">Multifunctional enzyme</keyword>
<feature type="site" description="Essential for DHBP synthase activity" evidence="20">
    <location>
        <position position="130"/>
    </location>
</feature>
<evidence type="ECO:0000256" key="19">
    <source>
        <dbReference type="ARBA" id="ARBA00049295"/>
    </source>
</evidence>
<feature type="binding site" evidence="20">
    <location>
        <position position="168"/>
    </location>
    <ligand>
        <name>D-ribulose 5-phosphate</name>
        <dbReference type="ChEBI" id="CHEBI:58121"/>
    </ligand>
</feature>
<name>A0A7V1PWG3_CALAY</name>
<evidence type="ECO:0000256" key="13">
    <source>
        <dbReference type="ARBA" id="ARBA00022842"/>
    </source>
</evidence>
<dbReference type="InterPro" id="IPR017945">
    <property type="entry name" value="DHBP_synth_RibB-like_a/b_dom"/>
</dbReference>
<dbReference type="HAMAP" id="MF_00180">
    <property type="entry name" value="RibB"/>
    <property type="match status" value="1"/>
</dbReference>
<dbReference type="GO" id="GO:0008270">
    <property type="term" value="F:zinc ion binding"/>
    <property type="evidence" value="ECO:0007669"/>
    <property type="project" value="UniProtKB-UniRule"/>
</dbReference>
<feature type="binding site" evidence="20">
    <location>
        <position position="356"/>
    </location>
    <ligand>
        <name>GTP</name>
        <dbReference type="ChEBI" id="CHEBI:37565"/>
    </ligand>
</feature>
<comment type="pathway">
    <text evidence="5 20">Cofactor biosynthesis; riboflavin biosynthesis; 2-hydroxy-3-oxobutyl phosphate from D-ribulose 5-phosphate: step 1/1.</text>
</comment>
<dbReference type="EMBL" id="DRLD01000433">
    <property type="protein sequence ID" value="HED12031.1"/>
    <property type="molecule type" value="Genomic_DNA"/>
</dbReference>
<dbReference type="NCBIfam" id="TIGR00506">
    <property type="entry name" value="ribB"/>
    <property type="match status" value="1"/>
</dbReference>
<evidence type="ECO:0000256" key="1">
    <source>
        <dbReference type="ARBA" id="ARBA00000141"/>
    </source>
</evidence>
<dbReference type="AlphaFoldDB" id="A0A7V1PWG3"/>
<feature type="binding site" evidence="20">
    <location>
        <position position="272"/>
    </location>
    <ligand>
        <name>Zn(2+)</name>
        <dbReference type="ChEBI" id="CHEBI:29105"/>
        <note>catalytic</note>
    </ligand>
</feature>
<sequence length="410" mass="45263">MSDHIHTIEEAVEDIRKGGMVVVVDDPHRENEGDIIQAAESATAESVNFMARHARGLMCAAISGDVAKRLNLEPMVHDHTNTSLHKTNFTVSVDAAKNTTTGISAADRAYTLQTLANPDARPEDLSRPGHIFPITAREGGVLRRTGHTEAGVDLCRLAGMKPVAVMCEIMDDDGTMARLPRLQDFAREHGLKIVTIADLIAYRRAHEKYMKCVARAKMPTAFGAFDFYLYEDEISGETHVALVMGDVTDGRPVLVRVHSKCLTGDVFHSSRCDCGDQKDFALKKIAEEGRGVFVYLNQEGRGIGIKHKILAYELQEKGLDTVEANERLGFKADLRDYGAGAQILCDLGVQKINLITNNPKKLIGLKGFNLEVTGRVPVEIPPKKQNRFYLETKRDKMGHLLTLGEENETT</sequence>
<dbReference type="InterPro" id="IPR000926">
    <property type="entry name" value="RibA"/>
</dbReference>
<dbReference type="GO" id="GO:0005829">
    <property type="term" value="C:cytosol"/>
    <property type="evidence" value="ECO:0007669"/>
    <property type="project" value="TreeGrafter"/>
</dbReference>
<evidence type="ECO:0000256" key="3">
    <source>
        <dbReference type="ARBA" id="ARBA00002284"/>
    </source>
</evidence>
<comment type="caution">
    <text evidence="22">The sequence shown here is derived from an EMBL/GenBank/DDBJ whole genome shotgun (WGS) entry which is preliminary data.</text>
</comment>
<feature type="binding site" evidence="20">
    <location>
        <begin position="299"/>
        <end position="301"/>
    </location>
    <ligand>
        <name>GTP</name>
        <dbReference type="ChEBI" id="CHEBI:37565"/>
    </ligand>
</feature>
<dbReference type="PANTHER" id="PTHR21327">
    <property type="entry name" value="GTP CYCLOHYDROLASE II-RELATED"/>
    <property type="match status" value="1"/>
</dbReference>
<organism evidence="22">
    <name type="scientific">Caldithrix abyssi</name>
    <dbReference type="NCBI Taxonomy" id="187145"/>
    <lineage>
        <taxon>Bacteria</taxon>
        <taxon>Pseudomonadati</taxon>
        <taxon>Calditrichota</taxon>
        <taxon>Calditrichia</taxon>
        <taxon>Calditrichales</taxon>
        <taxon>Calditrichaceae</taxon>
        <taxon>Caldithrix</taxon>
    </lineage>
</organism>
<dbReference type="PIRSF" id="PIRSF001259">
    <property type="entry name" value="RibA"/>
    <property type="match status" value="1"/>
</dbReference>
<reference evidence="22" key="1">
    <citation type="journal article" date="2020" name="mSystems">
        <title>Genome- and Community-Level Interaction Insights into Carbon Utilization and Element Cycling Functions of Hydrothermarchaeota in Hydrothermal Sediment.</title>
        <authorList>
            <person name="Zhou Z."/>
            <person name="Liu Y."/>
            <person name="Xu W."/>
            <person name="Pan J."/>
            <person name="Luo Z.H."/>
            <person name="Li M."/>
        </authorList>
    </citation>
    <scope>NUCLEOTIDE SEQUENCE [LARGE SCALE GENOMIC DNA]</scope>
    <source>
        <strain evidence="22">HyVt-456</strain>
    </source>
</reference>
<feature type="domain" description="GTP cyclohydrolase II" evidence="21">
    <location>
        <begin position="213"/>
        <end position="377"/>
    </location>
</feature>
<evidence type="ECO:0000256" key="8">
    <source>
        <dbReference type="ARBA" id="ARBA00022619"/>
    </source>
</evidence>
<dbReference type="InterPro" id="IPR036144">
    <property type="entry name" value="RibA-like_sf"/>
</dbReference>
<dbReference type="UniPathway" id="UPA00275">
    <property type="reaction ID" value="UER00399"/>
</dbReference>
<comment type="function">
    <text evidence="18 20">Catalyzes the conversion of GTP to 2,5-diamino-6-ribosylamino-4(3H)-pyrimidinone 5'-phosphate (DARP), formate and pyrophosphate.</text>
</comment>
<evidence type="ECO:0000256" key="20">
    <source>
        <dbReference type="HAMAP-Rule" id="MF_01283"/>
    </source>
</evidence>
<feature type="binding site" evidence="20">
    <location>
        <position position="274"/>
    </location>
    <ligand>
        <name>Zn(2+)</name>
        <dbReference type="ChEBI" id="CHEBI:29105"/>
        <note>catalytic</note>
    </ligand>
</feature>
<comment type="cofactor">
    <cofactor evidence="20">
        <name>Mg(2+)</name>
        <dbReference type="ChEBI" id="CHEBI:18420"/>
    </cofactor>
    <cofactor evidence="20">
        <name>Mn(2+)</name>
        <dbReference type="ChEBI" id="CHEBI:29035"/>
    </cofactor>
    <text evidence="20">Binds 2 divalent metal cations per subunit. Magnesium or manganese.</text>
</comment>
<evidence type="ECO:0000256" key="6">
    <source>
        <dbReference type="ARBA" id="ARBA00005520"/>
    </source>
</evidence>
<feature type="binding site" evidence="20">
    <location>
        <position position="30"/>
    </location>
    <ligand>
        <name>Mg(2+)</name>
        <dbReference type="ChEBI" id="CHEBI:18420"/>
        <label>2</label>
    </ligand>
</feature>
<dbReference type="Gene3D" id="3.90.870.10">
    <property type="entry name" value="DHBP synthase"/>
    <property type="match status" value="1"/>
</dbReference>
<dbReference type="InterPro" id="IPR000422">
    <property type="entry name" value="DHBP_synthase_RibB"/>
</dbReference>
<gene>
    <name evidence="20" type="primary">ribBA</name>
    <name evidence="22" type="ORF">ENJ10_15175</name>
</gene>
<comment type="similarity">
    <text evidence="7 20">In the C-terminal section; belongs to the GTP cyclohydrolase II family.</text>
</comment>
<evidence type="ECO:0000256" key="11">
    <source>
        <dbReference type="ARBA" id="ARBA00022801"/>
    </source>
</evidence>
<protein>
    <recommendedName>
        <fullName evidence="20">Riboflavin biosynthesis protein RibBA</fullName>
    </recommendedName>
    <domain>
        <recommendedName>
            <fullName evidence="20">3,4-dihydroxy-2-butanone 4-phosphate synthase</fullName>
            <shortName evidence="20">DHBP synthase</shortName>
            <ecNumber evidence="20">4.1.99.12</ecNumber>
        </recommendedName>
    </domain>
    <domain>
        <recommendedName>
            <fullName evidence="20">GTP cyclohydrolase-2</fullName>
            <ecNumber evidence="20">3.5.4.25</ecNumber>
        </recommendedName>
        <alternativeName>
            <fullName evidence="20">GTP cyclohydrolase II</fullName>
        </alternativeName>
    </domain>
</protein>
<dbReference type="Proteomes" id="UP000886005">
    <property type="component" value="Unassembled WGS sequence"/>
</dbReference>
<feature type="active site" description="Proton acceptor; for GTP cyclohydrolase activity" evidence="20">
    <location>
        <position position="333"/>
    </location>
</feature>
<dbReference type="Pfam" id="PF00925">
    <property type="entry name" value="GTP_cyclohydro2"/>
    <property type="match status" value="1"/>
</dbReference>
<feature type="binding site" evidence="20">
    <location>
        <position position="261"/>
    </location>
    <ligand>
        <name>Zn(2+)</name>
        <dbReference type="ChEBI" id="CHEBI:29105"/>
        <note>catalytic</note>
    </ligand>
</feature>
<feature type="region of interest" description="GTP cyclohydrolase II" evidence="20">
    <location>
        <begin position="206"/>
        <end position="410"/>
    </location>
</feature>
<dbReference type="CDD" id="cd00641">
    <property type="entry name" value="GTP_cyclohydro2"/>
    <property type="match status" value="1"/>
</dbReference>
<evidence type="ECO:0000256" key="5">
    <source>
        <dbReference type="ARBA" id="ARBA00004904"/>
    </source>
</evidence>
<dbReference type="Gene3D" id="3.40.50.10990">
    <property type="entry name" value="GTP cyclohydrolase II"/>
    <property type="match status" value="1"/>
</dbReference>
<feature type="binding site" evidence="20">
    <location>
        <begin position="144"/>
        <end position="148"/>
    </location>
    <ligand>
        <name>D-ribulose 5-phosphate</name>
        <dbReference type="ChEBI" id="CHEBI:58121"/>
    </ligand>
</feature>
<dbReference type="InterPro" id="IPR016299">
    <property type="entry name" value="Riboflavin_synth_RibBA"/>
</dbReference>
<dbReference type="FunFam" id="3.90.870.10:FF:000001">
    <property type="entry name" value="Riboflavin biosynthesis protein RibBA"/>
    <property type="match status" value="1"/>
</dbReference>
<evidence type="ECO:0000259" key="21">
    <source>
        <dbReference type="Pfam" id="PF00925"/>
    </source>
</evidence>
<evidence type="ECO:0000313" key="22">
    <source>
        <dbReference type="EMBL" id="HED12031.1"/>
    </source>
</evidence>
<feature type="binding site" evidence="20">
    <location>
        <position position="321"/>
    </location>
    <ligand>
        <name>GTP</name>
        <dbReference type="ChEBI" id="CHEBI:37565"/>
    </ligand>
</feature>
<dbReference type="GO" id="GO:0005525">
    <property type="term" value="F:GTP binding"/>
    <property type="evidence" value="ECO:0007669"/>
    <property type="project" value="UniProtKB-KW"/>
</dbReference>
<evidence type="ECO:0000256" key="2">
    <source>
        <dbReference type="ARBA" id="ARBA00001936"/>
    </source>
</evidence>
<dbReference type="GO" id="GO:0030145">
    <property type="term" value="F:manganese ion binding"/>
    <property type="evidence" value="ECO:0007669"/>
    <property type="project" value="UniProtKB-UniRule"/>
</dbReference>
<keyword evidence="8 20" id="KW-0686">Riboflavin biosynthesis</keyword>
<evidence type="ECO:0000256" key="18">
    <source>
        <dbReference type="ARBA" id="ARBA00043932"/>
    </source>
</evidence>
<evidence type="ECO:0000256" key="4">
    <source>
        <dbReference type="ARBA" id="ARBA00004853"/>
    </source>
</evidence>
<evidence type="ECO:0000256" key="14">
    <source>
        <dbReference type="ARBA" id="ARBA00023134"/>
    </source>
</evidence>
<comment type="cofactor">
    <cofactor evidence="2">
        <name>Mn(2+)</name>
        <dbReference type="ChEBI" id="CHEBI:29035"/>
    </cofactor>
</comment>
<dbReference type="EC" id="4.1.99.12" evidence="20"/>
<evidence type="ECO:0000256" key="16">
    <source>
        <dbReference type="ARBA" id="ARBA00023239"/>
    </source>
</evidence>
<comment type="catalytic activity">
    <reaction evidence="1 20">
        <text>D-ribulose 5-phosphate = (2S)-2-hydroxy-3-oxobutyl phosphate + formate + H(+)</text>
        <dbReference type="Rhea" id="RHEA:18457"/>
        <dbReference type="ChEBI" id="CHEBI:15378"/>
        <dbReference type="ChEBI" id="CHEBI:15740"/>
        <dbReference type="ChEBI" id="CHEBI:58121"/>
        <dbReference type="ChEBI" id="CHEBI:58830"/>
        <dbReference type="EC" id="4.1.99.12"/>
    </reaction>
</comment>
<comment type="cofactor">
    <cofactor evidence="20">
        <name>Zn(2+)</name>
        <dbReference type="ChEBI" id="CHEBI:29105"/>
    </cofactor>
    <text evidence="20">Binds 1 zinc ion per subunit.</text>
</comment>
<dbReference type="NCBIfam" id="TIGR00505">
    <property type="entry name" value="ribA"/>
    <property type="match status" value="1"/>
</dbReference>
<keyword evidence="10 20" id="KW-0547">Nucleotide-binding</keyword>